<comment type="caution">
    <text evidence="3">The sequence shown here is derived from an EMBL/GenBank/DDBJ whole genome shotgun (WGS) entry which is preliminary data.</text>
</comment>
<name>A0A158BS77_9BURK</name>
<dbReference type="GO" id="GO:0005737">
    <property type="term" value="C:cytoplasm"/>
    <property type="evidence" value="ECO:0007669"/>
    <property type="project" value="TreeGrafter"/>
</dbReference>
<dbReference type="InterPro" id="IPR006076">
    <property type="entry name" value="FAD-dep_OxRdtase"/>
</dbReference>
<dbReference type="STRING" id="1777141.AWB80_04024"/>
<dbReference type="AlphaFoldDB" id="A0A158BS77"/>
<dbReference type="Gene3D" id="3.30.9.10">
    <property type="entry name" value="D-Amino Acid Oxidase, subunit A, domain 2"/>
    <property type="match status" value="1"/>
</dbReference>
<dbReference type="Proteomes" id="UP000054911">
    <property type="component" value="Unassembled WGS sequence"/>
</dbReference>
<dbReference type="InterPro" id="IPR036188">
    <property type="entry name" value="FAD/NAD-bd_sf"/>
</dbReference>
<evidence type="ECO:0000313" key="3">
    <source>
        <dbReference type="EMBL" id="SAK72948.1"/>
    </source>
</evidence>
<keyword evidence="1" id="KW-0560">Oxidoreductase</keyword>
<feature type="domain" description="FAD dependent oxidoreductase" evidence="2">
    <location>
        <begin position="174"/>
        <end position="409"/>
    </location>
</feature>
<dbReference type="Pfam" id="PF01266">
    <property type="entry name" value="DAO"/>
    <property type="match status" value="1"/>
</dbReference>
<gene>
    <name evidence="3" type="ORF">AWB80_04024</name>
</gene>
<dbReference type="PANTHER" id="PTHR13847:SF281">
    <property type="entry name" value="FAD DEPENDENT OXIDOREDUCTASE DOMAIN-CONTAINING PROTEIN"/>
    <property type="match status" value="1"/>
</dbReference>
<evidence type="ECO:0000256" key="1">
    <source>
        <dbReference type="ARBA" id="ARBA00023002"/>
    </source>
</evidence>
<dbReference type="EMBL" id="FCOE02000013">
    <property type="protein sequence ID" value="SAK72948.1"/>
    <property type="molecule type" value="Genomic_DNA"/>
</dbReference>
<protein>
    <submittedName>
        <fullName evidence="3">FAD dependent oxidoreductase</fullName>
    </submittedName>
</protein>
<reference evidence="3" key="1">
    <citation type="submission" date="2016-01" db="EMBL/GenBank/DDBJ databases">
        <authorList>
            <person name="Peeters C."/>
        </authorList>
    </citation>
    <scope>NUCLEOTIDE SEQUENCE [LARGE SCALE GENOMIC DNA]</scope>
    <source>
        <strain evidence="3">LMG 29323</strain>
    </source>
</reference>
<dbReference type="PROSITE" id="PS51257">
    <property type="entry name" value="PROKAR_LIPOPROTEIN"/>
    <property type="match status" value="1"/>
</dbReference>
<dbReference type="Gene3D" id="3.50.50.60">
    <property type="entry name" value="FAD/NAD(P)-binding domain"/>
    <property type="match status" value="1"/>
</dbReference>
<sequence length="514" mass="56285">MPLRHWRWVSYQGKDVTGAVLAWRQATQGCAGQSCLRLSNRSAQTVHRAVRTANRVSRRVVRRALNSLRPSLHRFFSTGRANHREGRRRVRISVCLSTAGAALGGYPKWQQHHSNCPISYMRRSYPEPILSSNSVFYMKRVDYLPADDRSCGWFHLSRKRQVSAPHSGYTSAPWVVIGAGLTGLAAARQIAFHYPNEQVILLEAQEVGYGSSGRSSGIAIDLPHDIGAPDYIGDLATAKMNLKLNKAAQEIIKRLVSEHNIECDLRPIGKYEAAVEPRGIAVLDAYRRGLENLGEESEVISEADLPERIGTTFYKKGLFTPGTILLQPASLVKGLADSLPENVTLHENTPVSAVEYGSRITLKHEHGEIVGDKLLLTNNAFASSFGFLKRRLLPIFTYASMTRVLTEEEQFRLGGLPAWGIIPADRLAARCGGPQTIVCWYATVSVSTRMAAATKASSIELCTATGSPSTGASQCCGTSSSNTRGAEPCVWHVITWRILANWLQTCTALSVAGG</sequence>
<proteinExistence type="predicted"/>
<keyword evidence="4" id="KW-1185">Reference proteome</keyword>
<dbReference type="PANTHER" id="PTHR13847">
    <property type="entry name" value="SARCOSINE DEHYDROGENASE-RELATED"/>
    <property type="match status" value="1"/>
</dbReference>
<evidence type="ECO:0000259" key="2">
    <source>
        <dbReference type="Pfam" id="PF01266"/>
    </source>
</evidence>
<evidence type="ECO:0000313" key="4">
    <source>
        <dbReference type="Proteomes" id="UP000054911"/>
    </source>
</evidence>
<dbReference type="SUPFAM" id="SSF51905">
    <property type="entry name" value="FAD/NAD(P)-binding domain"/>
    <property type="match status" value="1"/>
</dbReference>
<dbReference type="GO" id="GO:0016491">
    <property type="term" value="F:oxidoreductase activity"/>
    <property type="evidence" value="ECO:0007669"/>
    <property type="project" value="UniProtKB-KW"/>
</dbReference>
<organism evidence="3 4">
    <name type="scientific">Caballeronia pedi</name>
    <dbReference type="NCBI Taxonomy" id="1777141"/>
    <lineage>
        <taxon>Bacteria</taxon>
        <taxon>Pseudomonadati</taxon>
        <taxon>Pseudomonadota</taxon>
        <taxon>Betaproteobacteria</taxon>
        <taxon>Burkholderiales</taxon>
        <taxon>Burkholderiaceae</taxon>
        <taxon>Caballeronia</taxon>
    </lineage>
</organism>
<accession>A0A158BS77</accession>